<dbReference type="PANTHER" id="PTHR33337">
    <property type="entry name" value="GFA DOMAIN-CONTAINING PROTEIN"/>
    <property type="match status" value="1"/>
</dbReference>
<dbReference type="Gene3D" id="3.90.1590.10">
    <property type="entry name" value="glutathione-dependent formaldehyde- activating enzyme (gfa)"/>
    <property type="match status" value="1"/>
</dbReference>
<dbReference type="InterPro" id="IPR011057">
    <property type="entry name" value="Mss4-like_sf"/>
</dbReference>
<organism evidence="1 2">
    <name type="scientific">Pseudomassariella vexata</name>
    <dbReference type="NCBI Taxonomy" id="1141098"/>
    <lineage>
        <taxon>Eukaryota</taxon>
        <taxon>Fungi</taxon>
        <taxon>Dikarya</taxon>
        <taxon>Ascomycota</taxon>
        <taxon>Pezizomycotina</taxon>
        <taxon>Sordariomycetes</taxon>
        <taxon>Xylariomycetidae</taxon>
        <taxon>Amphisphaeriales</taxon>
        <taxon>Pseudomassariaceae</taxon>
        <taxon>Pseudomassariella</taxon>
    </lineage>
</organism>
<evidence type="ECO:0000313" key="2">
    <source>
        <dbReference type="Proteomes" id="UP000193689"/>
    </source>
</evidence>
<proteinExistence type="predicted"/>
<dbReference type="GeneID" id="63775014"/>
<dbReference type="OrthoDB" id="5422068at2759"/>
<accession>A0A1Y2DHX9</accession>
<gene>
    <name evidence="1" type="ORF">BCR38DRAFT_413166</name>
</gene>
<dbReference type="AlphaFoldDB" id="A0A1Y2DHX9"/>
<name>A0A1Y2DHX9_9PEZI</name>
<comment type="caution">
    <text evidence="1">The sequence shown here is derived from an EMBL/GenBank/DDBJ whole genome shotgun (WGS) entry which is preliminary data.</text>
</comment>
<evidence type="ECO:0008006" key="3">
    <source>
        <dbReference type="Google" id="ProtNLM"/>
    </source>
</evidence>
<dbReference type="EMBL" id="MCFJ01000015">
    <property type="protein sequence ID" value="ORY58849.1"/>
    <property type="molecule type" value="Genomic_DNA"/>
</dbReference>
<dbReference type="RefSeq" id="XP_040711661.1">
    <property type="nucleotide sequence ID" value="XM_040858802.1"/>
</dbReference>
<dbReference type="PANTHER" id="PTHR33337:SF40">
    <property type="entry name" value="CENP-V_GFA DOMAIN-CONTAINING PROTEIN-RELATED"/>
    <property type="match status" value="1"/>
</dbReference>
<dbReference type="InParanoid" id="A0A1Y2DHX9"/>
<reference evidence="1 2" key="1">
    <citation type="submission" date="2016-07" db="EMBL/GenBank/DDBJ databases">
        <title>Pervasive Adenine N6-methylation of Active Genes in Fungi.</title>
        <authorList>
            <consortium name="DOE Joint Genome Institute"/>
            <person name="Mondo S.J."/>
            <person name="Dannebaum R.O."/>
            <person name="Kuo R.C."/>
            <person name="Labutti K."/>
            <person name="Haridas S."/>
            <person name="Kuo A."/>
            <person name="Salamov A."/>
            <person name="Ahrendt S.R."/>
            <person name="Lipzen A."/>
            <person name="Sullivan W."/>
            <person name="Andreopoulos W.B."/>
            <person name="Clum A."/>
            <person name="Lindquist E."/>
            <person name="Daum C."/>
            <person name="Ramamoorthy G.K."/>
            <person name="Gryganskyi A."/>
            <person name="Culley D."/>
            <person name="Magnuson J.K."/>
            <person name="James T.Y."/>
            <person name="O'Malley M.A."/>
            <person name="Stajich J.E."/>
            <person name="Spatafora J.W."/>
            <person name="Visel A."/>
            <person name="Grigoriev I.V."/>
        </authorList>
    </citation>
    <scope>NUCLEOTIDE SEQUENCE [LARGE SCALE GENOMIC DNA]</scope>
    <source>
        <strain evidence="1 2">CBS 129021</strain>
    </source>
</reference>
<evidence type="ECO:0000313" key="1">
    <source>
        <dbReference type="EMBL" id="ORY58849.1"/>
    </source>
</evidence>
<dbReference type="STRING" id="1141098.A0A1Y2DHX9"/>
<protein>
    <recommendedName>
        <fullName evidence="3">Mss4-like protein</fullName>
    </recommendedName>
</protein>
<dbReference type="SUPFAM" id="SSF51316">
    <property type="entry name" value="Mss4-like"/>
    <property type="match status" value="1"/>
</dbReference>
<sequence length="237" mass="26513">MPLPREPFTIHGGCNCKAIRYRISVPPHKDRVLSPYCTPGGDIGDHRLPVTQICHCNDCRHATAQLPSFILMALTSSVQVSAAPTLADIEALGNEHTWTPGTEMFDHTNTVHKETWLGLYKSTPVRSRWFCKRCGVQIAYNLDAGSVPEEWGWPVMVNFCLGTVDREYLEKDYMKPDHANWTALGIPWVRDLVTKGRVDEHPLFALDRGMGDDITADVEELEGLGLTIKSKISIVDN</sequence>
<keyword evidence="2" id="KW-1185">Reference proteome</keyword>
<dbReference type="Proteomes" id="UP000193689">
    <property type="component" value="Unassembled WGS sequence"/>
</dbReference>